<dbReference type="EMBL" id="CALNXI010000157">
    <property type="protein sequence ID" value="CAH3020701.1"/>
    <property type="molecule type" value="Genomic_DNA"/>
</dbReference>
<feature type="transmembrane region" description="Helical" evidence="8">
    <location>
        <begin position="296"/>
        <end position="316"/>
    </location>
</feature>
<evidence type="ECO:0000256" key="1">
    <source>
        <dbReference type="ARBA" id="ARBA00004651"/>
    </source>
</evidence>
<keyword evidence="5 8" id="KW-1133">Transmembrane helix</keyword>
<name>A0ABN8LY13_9CNID</name>
<protein>
    <submittedName>
        <fullName evidence="9">Uncharacterized protein</fullName>
    </submittedName>
</protein>
<keyword evidence="7" id="KW-0675">Receptor</keyword>
<feature type="transmembrane region" description="Helical" evidence="8">
    <location>
        <begin position="166"/>
        <end position="185"/>
    </location>
</feature>
<keyword evidence="6 8" id="KW-0472">Membrane</keyword>
<sequence length="507" mass="57983">RCTPAINERIELGCLGPALAIIILLARLTRRKHFKLEYCNGYPGLSTPVNFLHGRHNRFTIATTFGATAVKCLELFFDGTEGGIFIVEGPPWVYVFQGIITILVYGILFYPLFACMTTDHRLVGSLVGFLYATVWFSFRVAIDFQCTTSYGVRSNFINFKTRLKDFFFILLVYSFFEKFFTVFSCSKKNNSENILQKSESLVAKTHDGNLDNAINLLSNWGQAYFKLEGLKWSHQIMTVLISPYIQAKRGSFCNKRVFFHLFLSGYANLSHNFTSLVLVTSSLLLPVVSQSSSNELVTLAIIGGLPVYLCLIFILIRKKCAENQFCKITFLVGGSLRFSGYQIAYIIYGRRYLSVGIVLWLVLFVPVLFFKHIKPVLPKNAWEWCLERAESVMSAFIMSVVLCLFQLFLVHYVFRDRDFPRIVITVDNRRLFSIMSYFFFFNILVGLFSGFLRIILGIVVGLVFLARIDRSTLMQGFQRLDRGIICCLPWFHQPACCSEPSRDAFVL</sequence>
<evidence type="ECO:0000256" key="8">
    <source>
        <dbReference type="SAM" id="Phobius"/>
    </source>
</evidence>
<keyword evidence="10" id="KW-1185">Reference proteome</keyword>
<gene>
    <name evidence="9" type="ORF">PEVE_00008366</name>
</gene>
<feature type="transmembrane region" description="Helical" evidence="8">
    <location>
        <begin position="12"/>
        <end position="28"/>
    </location>
</feature>
<evidence type="ECO:0000256" key="7">
    <source>
        <dbReference type="ARBA" id="ARBA00023170"/>
    </source>
</evidence>
<feature type="transmembrane region" description="Helical" evidence="8">
    <location>
        <begin position="92"/>
        <end position="110"/>
    </location>
</feature>
<evidence type="ECO:0000313" key="9">
    <source>
        <dbReference type="EMBL" id="CAH3020701.1"/>
    </source>
</evidence>
<dbReference type="PANTHER" id="PTHR21444:SF15">
    <property type="entry name" value="RECEPTOR FOR RETINOL UPTAKE STRA6"/>
    <property type="match status" value="1"/>
</dbReference>
<dbReference type="Proteomes" id="UP001159427">
    <property type="component" value="Unassembled WGS sequence"/>
</dbReference>
<dbReference type="InterPro" id="IPR026612">
    <property type="entry name" value="STRA6-like"/>
</dbReference>
<reference evidence="9 10" key="1">
    <citation type="submission" date="2022-05" db="EMBL/GenBank/DDBJ databases">
        <authorList>
            <consortium name="Genoscope - CEA"/>
            <person name="William W."/>
        </authorList>
    </citation>
    <scope>NUCLEOTIDE SEQUENCE [LARGE SCALE GENOMIC DNA]</scope>
</reference>
<feature type="transmembrane region" description="Helical" evidence="8">
    <location>
        <begin position="391"/>
        <end position="414"/>
    </location>
</feature>
<accession>A0ABN8LY13</accession>
<keyword evidence="3" id="KW-1003">Cell membrane</keyword>
<dbReference type="PANTHER" id="PTHR21444">
    <property type="entry name" value="COILED-COIL DOMAIN-CONTAINING PROTEIN 180"/>
    <property type="match status" value="1"/>
</dbReference>
<evidence type="ECO:0000256" key="6">
    <source>
        <dbReference type="ARBA" id="ARBA00023136"/>
    </source>
</evidence>
<comment type="caution">
    <text evidence="9">The sequence shown here is derived from an EMBL/GenBank/DDBJ whole genome shotgun (WGS) entry which is preliminary data.</text>
</comment>
<evidence type="ECO:0000313" key="10">
    <source>
        <dbReference type="Proteomes" id="UP001159427"/>
    </source>
</evidence>
<keyword evidence="4 8" id="KW-0812">Transmembrane</keyword>
<feature type="transmembrane region" description="Helical" evidence="8">
    <location>
        <begin position="257"/>
        <end position="284"/>
    </location>
</feature>
<feature type="non-terminal residue" evidence="9">
    <location>
        <position position="1"/>
    </location>
</feature>
<organism evidence="9 10">
    <name type="scientific">Porites evermanni</name>
    <dbReference type="NCBI Taxonomy" id="104178"/>
    <lineage>
        <taxon>Eukaryota</taxon>
        <taxon>Metazoa</taxon>
        <taxon>Cnidaria</taxon>
        <taxon>Anthozoa</taxon>
        <taxon>Hexacorallia</taxon>
        <taxon>Scleractinia</taxon>
        <taxon>Fungiina</taxon>
        <taxon>Poritidae</taxon>
        <taxon>Porites</taxon>
    </lineage>
</organism>
<evidence type="ECO:0000256" key="2">
    <source>
        <dbReference type="ARBA" id="ARBA00022448"/>
    </source>
</evidence>
<proteinExistence type="predicted"/>
<feature type="transmembrane region" description="Helical" evidence="8">
    <location>
        <begin position="434"/>
        <end position="465"/>
    </location>
</feature>
<comment type="subcellular location">
    <subcellularLocation>
        <location evidence="1">Cell membrane</location>
        <topology evidence="1">Multi-pass membrane protein</topology>
    </subcellularLocation>
</comment>
<evidence type="ECO:0000256" key="3">
    <source>
        <dbReference type="ARBA" id="ARBA00022475"/>
    </source>
</evidence>
<keyword evidence="2" id="KW-0813">Transport</keyword>
<evidence type="ECO:0000256" key="4">
    <source>
        <dbReference type="ARBA" id="ARBA00022692"/>
    </source>
</evidence>
<feature type="transmembrane region" description="Helical" evidence="8">
    <location>
        <begin position="122"/>
        <end position="142"/>
    </location>
</feature>
<dbReference type="Pfam" id="PF14752">
    <property type="entry name" value="RBP_receptor"/>
    <property type="match status" value="2"/>
</dbReference>
<evidence type="ECO:0000256" key="5">
    <source>
        <dbReference type="ARBA" id="ARBA00022989"/>
    </source>
</evidence>
<feature type="transmembrane region" description="Helical" evidence="8">
    <location>
        <begin position="353"/>
        <end position="370"/>
    </location>
</feature>